<dbReference type="Proteomes" id="UP000768471">
    <property type="component" value="Unassembled WGS sequence"/>
</dbReference>
<dbReference type="NCBIfam" id="TIGR02055">
    <property type="entry name" value="APS_reductase"/>
    <property type="match status" value="1"/>
</dbReference>
<evidence type="ECO:0000256" key="12">
    <source>
        <dbReference type="ARBA" id="ARBA00032041"/>
    </source>
</evidence>
<comment type="pathway">
    <text evidence="8 14">Sulfur metabolism; hydrogen sulfide biosynthesis; sulfite from sulfate.</text>
</comment>
<keyword evidence="5 14" id="KW-0408">Iron</keyword>
<dbReference type="EMBL" id="JACSGR010000002">
    <property type="protein sequence ID" value="MBH5328700.1"/>
    <property type="molecule type" value="Genomic_DNA"/>
</dbReference>
<dbReference type="SUPFAM" id="SSF52402">
    <property type="entry name" value="Adenine nucleotide alpha hydrolases-like"/>
    <property type="match status" value="1"/>
</dbReference>
<feature type="domain" description="Phosphoadenosine phosphosulphate reductase" evidence="15">
    <location>
        <begin position="63"/>
        <end position="236"/>
    </location>
</feature>
<evidence type="ECO:0000256" key="13">
    <source>
        <dbReference type="ARBA" id="ARBA00048441"/>
    </source>
</evidence>
<comment type="catalytic activity">
    <reaction evidence="13 14">
        <text>[thioredoxin]-disulfide + sulfite + AMP + 2 H(+) = adenosine 5'-phosphosulfate + [thioredoxin]-dithiol</text>
        <dbReference type="Rhea" id="RHEA:21976"/>
        <dbReference type="Rhea" id="RHEA-COMP:10698"/>
        <dbReference type="Rhea" id="RHEA-COMP:10700"/>
        <dbReference type="ChEBI" id="CHEBI:15378"/>
        <dbReference type="ChEBI" id="CHEBI:17359"/>
        <dbReference type="ChEBI" id="CHEBI:29950"/>
        <dbReference type="ChEBI" id="CHEBI:50058"/>
        <dbReference type="ChEBI" id="CHEBI:58243"/>
        <dbReference type="ChEBI" id="CHEBI:456215"/>
        <dbReference type="EC" id="1.8.4.10"/>
    </reaction>
</comment>
<evidence type="ECO:0000256" key="7">
    <source>
        <dbReference type="ARBA" id="ARBA00024298"/>
    </source>
</evidence>
<evidence type="ECO:0000256" key="10">
    <source>
        <dbReference type="ARBA" id="ARBA00029514"/>
    </source>
</evidence>
<dbReference type="Gene3D" id="3.40.50.620">
    <property type="entry name" value="HUPs"/>
    <property type="match status" value="1"/>
</dbReference>
<keyword evidence="6 14" id="KW-0411">Iron-sulfur</keyword>
<evidence type="ECO:0000259" key="15">
    <source>
        <dbReference type="Pfam" id="PF01507"/>
    </source>
</evidence>
<keyword evidence="3 14" id="KW-0479">Metal-binding</keyword>
<evidence type="ECO:0000256" key="5">
    <source>
        <dbReference type="ARBA" id="ARBA00023004"/>
    </source>
</evidence>
<feature type="binding site" evidence="14">
    <location>
        <position position="230"/>
    </location>
    <ligand>
        <name>[4Fe-4S] cluster</name>
        <dbReference type="ChEBI" id="CHEBI:49883"/>
    </ligand>
</feature>
<name>A0ABS0N8V2_9NEIS</name>
<evidence type="ECO:0000256" key="1">
    <source>
        <dbReference type="ARBA" id="ARBA00009732"/>
    </source>
</evidence>
<comment type="similarity">
    <text evidence="1 14">Belongs to the PAPS reductase family. CysH subfamily.</text>
</comment>
<evidence type="ECO:0000256" key="4">
    <source>
        <dbReference type="ARBA" id="ARBA00023002"/>
    </source>
</evidence>
<dbReference type="InterPro" id="IPR011798">
    <property type="entry name" value="APS_reductase"/>
</dbReference>
<evidence type="ECO:0000256" key="8">
    <source>
        <dbReference type="ARBA" id="ARBA00024327"/>
    </source>
</evidence>
<dbReference type="PANTHER" id="PTHR46482:SF9">
    <property type="entry name" value="5'-ADENYLYLSULFATE REDUCTASE 1, CHLOROPLASTIC"/>
    <property type="match status" value="1"/>
</dbReference>
<evidence type="ECO:0000256" key="11">
    <source>
        <dbReference type="ARBA" id="ARBA00030894"/>
    </source>
</evidence>
<proteinExistence type="inferred from homology"/>
<evidence type="ECO:0000256" key="2">
    <source>
        <dbReference type="ARBA" id="ARBA00022490"/>
    </source>
</evidence>
<dbReference type="PANTHER" id="PTHR46482">
    <property type="entry name" value="5'-ADENYLYLSULFATE REDUCTASE 3, CHLOROPLASTIC"/>
    <property type="match status" value="1"/>
</dbReference>
<organism evidence="16 17">
    <name type="scientific">Eikenella glucosivorans</name>
    <dbReference type="NCBI Taxonomy" id="2766967"/>
    <lineage>
        <taxon>Bacteria</taxon>
        <taxon>Pseudomonadati</taxon>
        <taxon>Pseudomonadota</taxon>
        <taxon>Betaproteobacteria</taxon>
        <taxon>Neisseriales</taxon>
        <taxon>Neisseriaceae</taxon>
        <taxon>Eikenella</taxon>
    </lineage>
</organism>
<dbReference type="GO" id="GO:0004604">
    <property type="term" value="F:phosphoadenylyl-sulfate reductase (thioredoxin) activity"/>
    <property type="evidence" value="ECO:0007669"/>
    <property type="project" value="UniProtKB-EC"/>
</dbReference>
<dbReference type="EC" id="1.8.4.10" evidence="9 14"/>
<comment type="cofactor">
    <cofactor evidence="14">
        <name>[4Fe-4S] cluster</name>
        <dbReference type="ChEBI" id="CHEBI:49883"/>
    </cofactor>
    <text evidence="14">Binds 1 [4Fe-4S] cluster per subunit.</text>
</comment>
<comment type="subcellular location">
    <subcellularLocation>
        <location evidence="14">Cytoplasm</location>
    </subcellularLocation>
</comment>
<gene>
    <name evidence="14" type="primary">cysH</name>
    <name evidence="16" type="ORF">H9Q10_03330</name>
</gene>
<dbReference type="PIRSF" id="PIRSF000857">
    <property type="entry name" value="PAPS_reductase"/>
    <property type="match status" value="1"/>
</dbReference>
<keyword evidence="17" id="KW-1185">Reference proteome</keyword>
<dbReference type="InterPro" id="IPR004511">
    <property type="entry name" value="PAPS/APS_Rdtase"/>
</dbReference>
<evidence type="ECO:0000256" key="6">
    <source>
        <dbReference type="ARBA" id="ARBA00023014"/>
    </source>
</evidence>
<evidence type="ECO:0000256" key="3">
    <source>
        <dbReference type="ARBA" id="ARBA00022723"/>
    </source>
</evidence>
<reference evidence="16 17" key="1">
    <citation type="submission" date="2020-09" db="EMBL/GenBank/DDBJ databases">
        <title>Eikenella S3660 sp. nov., isolated from a throat swab.</title>
        <authorList>
            <person name="Buhl M."/>
        </authorList>
    </citation>
    <scope>NUCLEOTIDE SEQUENCE [LARGE SCALE GENOMIC DNA]</scope>
    <source>
        <strain evidence="16 17">S3360</strain>
    </source>
</reference>
<evidence type="ECO:0000313" key="16">
    <source>
        <dbReference type="EMBL" id="MBH5328700.1"/>
    </source>
</evidence>
<feature type="binding site" evidence="14">
    <location>
        <position position="233"/>
    </location>
    <ligand>
        <name>[4Fe-4S] cluster</name>
        <dbReference type="ChEBI" id="CHEBI:49883"/>
    </ligand>
</feature>
<evidence type="ECO:0000313" key="17">
    <source>
        <dbReference type="Proteomes" id="UP000768471"/>
    </source>
</evidence>
<keyword evidence="4 14" id="KW-0560">Oxidoreductase</keyword>
<comment type="caution">
    <text evidence="16">The sequence shown here is derived from an EMBL/GenBank/DDBJ whole genome shotgun (WGS) entry which is preliminary data.</text>
</comment>
<dbReference type="NCBIfam" id="TIGR00434">
    <property type="entry name" value="cysH"/>
    <property type="match status" value="1"/>
</dbReference>
<dbReference type="InterPro" id="IPR014729">
    <property type="entry name" value="Rossmann-like_a/b/a_fold"/>
</dbReference>
<accession>A0ABS0N8V2</accession>
<feature type="active site" description="Nucleophile; cysteine thiosulfonate intermediate" evidence="14">
    <location>
        <position position="258"/>
    </location>
</feature>
<sequence length="262" mass="29557">MSKEETLETATVELVPPSSVLAKPKLWQIPQPGAGVYQRLPEKTAALRRRLQDIYQRHGKVKLASSLAAEDMVLTDLLAALSLRVEVFVLETGRLNRETLALADEVSSRYPDLDLRLYYPDAEEVAAYVNEFGANAFYDSVALRRQCCHIRKVEPLNRALADADAWITGQRRGQSPTRSHLPLAEQDNARGIAKYNPLADWGEQDVWAYVLQHRLPANALYRQGYPSIGCEPCTMPVKAGADIRSGRWWWENRDSKECGLHK</sequence>
<dbReference type="InterPro" id="IPR002500">
    <property type="entry name" value="PAPS_reduct_dom"/>
</dbReference>
<feature type="binding site" evidence="14">
    <location>
        <position position="147"/>
    </location>
    <ligand>
        <name>[4Fe-4S] cluster</name>
        <dbReference type="ChEBI" id="CHEBI:49883"/>
    </ligand>
</feature>
<dbReference type="CDD" id="cd23945">
    <property type="entry name" value="PAPS_reductase"/>
    <property type="match status" value="1"/>
</dbReference>
<dbReference type="NCBIfam" id="NF002537">
    <property type="entry name" value="PRK02090.1"/>
    <property type="match status" value="1"/>
</dbReference>
<dbReference type="RefSeq" id="WP_197902609.1">
    <property type="nucleotide sequence ID" value="NZ_JACSGR010000002.1"/>
</dbReference>
<keyword evidence="2 14" id="KW-0963">Cytoplasm</keyword>
<dbReference type="Pfam" id="PF01507">
    <property type="entry name" value="PAPS_reduct"/>
    <property type="match status" value="1"/>
</dbReference>
<evidence type="ECO:0000256" key="9">
    <source>
        <dbReference type="ARBA" id="ARBA00024386"/>
    </source>
</evidence>
<dbReference type="HAMAP" id="MF_00063">
    <property type="entry name" value="CysH"/>
    <property type="match status" value="1"/>
</dbReference>
<evidence type="ECO:0000256" key="14">
    <source>
        <dbReference type="HAMAP-Rule" id="MF_00063"/>
    </source>
</evidence>
<comment type="function">
    <text evidence="7 14">Catalyzes the formation of sulfite from adenosine 5'-phosphosulfate (APS) using thioredoxin as an electron donor.</text>
</comment>
<protein>
    <recommendedName>
        <fullName evidence="10 14">Adenosine 5'-phosphosulfate reductase</fullName>
        <shortName evidence="14">APS reductase</shortName>
        <ecNumber evidence="9 14">1.8.4.10</ecNumber>
    </recommendedName>
    <alternativeName>
        <fullName evidence="12 14">5'-adenylylsulfate reductase</fullName>
    </alternativeName>
    <alternativeName>
        <fullName evidence="11 14">Thioredoxin-dependent 5'-adenylylsulfate reductase</fullName>
    </alternativeName>
</protein>
<feature type="binding site" evidence="14">
    <location>
        <position position="148"/>
    </location>
    <ligand>
        <name>[4Fe-4S] cluster</name>
        <dbReference type="ChEBI" id="CHEBI:49883"/>
    </ligand>
</feature>